<proteinExistence type="predicted"/>
<evidence type="ECO:0000256" key="1">
    <source>
        <dbReference type="ARBA" id="ARBA00022723"/>
    </source>
</evidence>
<evidence type="ECO:0000256" key="3">
    <source>
        <dbReference type="ARBA" id="ARBA00022837"/>
    </source>
</evidence>
<keyword evidence="2" id="KW-0677">Repeat</keyword>
<dbReference type="OMA" id="QREHPYV"/>
<reference evidence="4" key="1">
    <citation type="journal article" date="2012" name="Proc. Natl. Acad. Sci. U.S.A.">
        <title>Antigenic diversity is generated by distinct evolutionary mechanisms in African trypanosome species.</title>
        <authorList>
            <person name="Jackson A.P."/>
            <person name="Berry A."/>
            <person name="Aslett M."/>
            <person name="Allison H.C."/>
            <person name="Burton P."/>
            <person name="Vavrova-Anderson J."/>
            <person name="Brown R."/>
            <person name="Browne H."/>
            <person name="Corton N."/>
            <person name="Hauser H."/>
            <person name="Gamble J."/>
            <person name="Gilderthorp R."/>
            <person name="Marcello L."/>
            <person name="McQuillan J."/>
            <person name="Otto T.D."/>
            <person name="Quail M.A."/>
            <person name="Sanders M.J."/>
            <person name="van Tonder A."/>
            <person name="Ginger M.L."/>
            <person name="Field M.C."/>
            <person name="Barry J.D."/>
            <person name="Hertz-Fowler C."/>
            <person name="Berriman M."/>
        </authorList>
    </citation>
    <scope>NUCLEOTIDE SEQUENCE</scope>
    <source>
        <strain evidence="4">Y486</strain>
    </source>
</reference>
<dbReference type="GO" id="GO:0046872">
    <property type="term" value="F:metal ion binding"/>
    <property type="evidence" value="ECO:0007669"/>
    <property type="project" value="UniProtKB-KW"/>
</dbReference>
<name>G0U270_TRYVY</name>
<dbReference type="InterPro" id="IPR051581">
    <property type="entry name" value="Ca-bind"/>
</dbReference>
<dbReference type="AlphaFoldDB" id="G0U270"/>
<dbReference type="VEuPathDB" id="TriTrypDB:TvY486_0901960"/>
<dbReference type="SUPFAM" id="SSF47473">
    <property type="entry name" value="EF-hand"/>
    <property type="match status" value="1"/>
</dbReference>
<keyword evidence="3" id="KW-0106">Calcium</keyword>
<gene>
    <name evidence="4" type="ORF">TVY486_0901960</name>
</gene>
<dbReference type="InterPro" id="IPR011992">
    <property type="entry name" value="EF-hand-dom_pair"/>
</dbReference>
<dbReference type="PANTHER" id="PTHR34524">
    <property type="entry name" value="CALCYPHOSIN"/>
    <property type="match status" value="1"/>
</dbReference>
<evidence type="ECO:0000313" key="4">
    <source>
        <dbReference type="EMBL" id="CCC50373.1"/>
    </source>
</evidence>
<dbReference type="EMBL" id="HE573025">
    <property type="protein sequence ID" value="CCC50373.1"/>
    <property type="molecule type" value="Genomic_DNA"/>
</dbReference>
<organism evidence="4">
    <name type="scientific">Trypanosoma vivax (strain Y486)</name>
    <dbReference type="NCBI Taxonomy" id="1055687"/>
    <lineage>
        <taxon>Eukaryota</taxon>
        <taxon>Discoba</taxon>
        <taxon>Euglenozoa</taxon>
        <taxon>Kinetoplastea</taxon>
        <taxon>Metakinetoplastina</taxon>
        <taxon>Trypanosomatida</taxon>
        <taxon>Trypanosomatidae</taxon>
        <taxon>Trypanosoma</taxon>
        <taxon>Duttonella</taxon>
    </lineage>
</organism>
<dbReference type="Gene3D" id="1.10.238.10">
    <property type="entry name" value="EF-hand"/>
    <property type="match status" value="1"/>
</dbReference>
<accession>G0U270</accession>
<evidence type="ECO:0000256" key="2">
    <source>
        <dbReference type="ARBA" id="ARBA00022737"/>
    </source>
</evidence>
<dbReference type="PANTHER" id="PTHR34524:SF8">
    <property type="entry name" value="EF-HAND DOMAIN-CONTAINING PROTEIN"/>
    <property type="match status" value="1"/>
</dbReference>
<protein>
    <recommendedName>
        <fullName evidence="5">EF-hand domain-containing protein</fullName>
    </recommendedName>
</protein>
<keyword evidence="1" id="KW-0479">Metal-binding</keyword>
<evidence type="ECO:0008006" key="5">
    <source>
        <dbReference type="Google" id="ProtNLM"/>
    </source>
</evidence>
<sequence>MLYSDNNNPREDSVLSRVRRLVRTRDRGHRMSTTTGPNSVVDLLRKFRCLEREQHALGEKGVSHEQFIGLLEECGDKLQESDARYLCAAFDGGDGSISSDHFIRHFVGLNRRRYKAVLRAWEVVPKDHEGIARRESMNERYAGSGTRTDFGASFAVDLPEGIGKKSEGAKSGGAAVDLEEFLAYYGGVSANYSLDEDFELFMLREWAADVPKAPIMNETLREWGPSGDPLDVPGPLYVQSALKTALAVPSQNYNYEYMKRAHPYVAPLPPLNLPYVSTIKSTHRPFTEEEYRMANALNHR</sequence>